<feature type="region of interest" description="Disordered" evidence="1">
    <location>
        <begin position="1"/>
        <end position="226"/>
    </location>
</feature>
<dbReference type="EMBL" id="AMZH03011375">
    <property type="protein sequence ID" value="RRT52987.1"/>
    <property type="molecule type" value="Genomic_DNA"/>
</dbReference>
<comment type="caution">
    <text evidence="2">The sequence shown here is derived from an EMBL/GenBank/DDBJ whole genome shotgun (WGS) entry which is preliminary data.</text>
</comment>
<evidence type="ECO:0000313" key="2">
    <source>
        <dbReference type="EMBL" id="RRT52987.1"/>
    </source>
</evidence>
<gene>
    <name evidence="2" type="ORF">B296_00050130</name>
</gene>
<protein>
    <submittedName>
        <fullName evidence="2">Uncharacterized protein</fullName>
    </submittedName>
</protein>
<feature type="compositionally biased region" description="Basic and acidic residues" evidence="1">
    <location>
        <begin position="145"/>
        <end position="181"/>
    </location>
</feature>
<feature type="compositionally biased region" description="Basic and acidic residues" evidence="1">
    <location>
        <begin position="64"/>
        <end position="137"/>
    </location>
</feature>
<proteinExistence type="predicted"/>
<feature type="compositionally biased region" description="Basic and acidic residues" evidence="1">
    <location>
        <begin position="192"/>
        <end position="226"/>
    </location>
</feature>
<dbReference type="Proteomes" id="UP000287651">
    <property type="component" value="Unassembled WGS sequence"/>
</dbReference>
<evidence type="ECO:0000256" key="1">
    <source>
        <dbReference type="SAM" id="MobiDB-lite"/>
    </source>
</evidence>
<dbReference type="AlphaFoldDB" id="A0A426YMP2"/>
<feature type="compositionally biased region" description="Basic and acidic residues" evidence="1">
    <location>
        <begin position="1"/>
        <end position="21"/>
    </location>
</feature>
<accession>A0A426YMP2</accession>
<name>A0A426YMP2_ENSVE</name>
<evidence type="ECO:0000313" key="3">
    <source>
        <dbReference type="Proteomes" id="UP000287651"/>
    </source>
</evidence>
<dbReference type="Gene3D" id="6.10.140.1430">
    <property type="match status" value="2"/>
</dbReference>
<sequence>MSTRQEARDERESGAARKAADELAPSQSGHEREGAREKHHPGVLGSIKEGTKSLLGAITGRTQEAAEKTSEKAGQTKDAAVEKAKEYKDTTVEKTKEKLGEYKDTGMEKAREGTETAKQKMEEYKDAAADAARKARDYLAGTGEATKKLEEAERAREREEESRSTEVHRDDDTEKGRDDKGGTVGAVGSVAERVKEKLTSSKDEGDKAADEPKRGGPESVDPHGKM</sequence>
<reference evidence="2 3" key="1">
    <citation type="journal article" date="2014" name="Agronomy (Basel)">
        <title>A Draft Genome Sequence for Ensete ventricosum, the Drought-Tolerant Tree Against Hunger.</title>
        <authorList>
            <person name="Harrison J."/>
            <person name="Moore K.A."/>
            <person name="Paszkiewicz K."/>
            <person name="Jones T."/>
            <person name="Grant M."/>
            <person name="Ambacheew D."/>
            <person name="Muzemil S."/>
            <person name="Studholme D.J."/>
        </authorList>
    </citation>
    <scope>NUCLEOTIDE SEQUENCE [LARGE SCALE GENOMIC DNA]</scope>
</reference>
<organism evidence="2 3">
    <name type="scientific">Ensete ventricosum</name>
    <name type="common">Abyssinian banana</name>
    <name type="synonym">Musa ensete</name>
    <dbReference type="NCBI Taxonomy" id="4639"/>
    <lineage>
        <taxon>Eukaryota</taxon>
        <taxon>Viridiplantae</taxon>
        <taxon>Streptophyta</taxon>
        <taxon>Embryophyta</taxon>
        <taxon>Tracheophyta</taxon>
        <taxon>Spermatophyta</taxon>
        <taxon>Magnoliopsida</taxon>
        <taxon>Liliopsida</taxon>
        <taxon>Zingiberales</taxon>
        <taxon>Musaceae</taxon>
        <taxon>Ensete</taxon>
    </lineage>
</organism>